<dbReference type="Proteomes" id="UP000287687">
    <property type="component" value="Unassembled WGS sequence"/>
</dbReference>
<dbReference type="InterPro" id="IPR024432">
    <property type="entry name" value="Put_RecE_PDDEXK-like_dom"/>
</dbReference>
<reference evidence="2 3" key="1">
    <citation type="submission" date="2019-01" db="EMBL/GenBank/DDBJ databases">
        <title>The draft genome of Rhizobium sp. 24NR.</title>
        <authorList>
            <person name="Liu L."/>
            <person name="Liang L."/>
            <person name="Shi S."/>
            <person name="Xu L."/>
            <person name="Wang X."/>
            <person name="Li L."/>
            <person name="Zhang X."/>
        </authorList>
    </citation>
    <scope>NUCLEOTIDE SEQUENCE [LARGE SCALE GENOMIC DNA]</scope>
    <source>
        <strain evidence="2 3">24NR</strain>
    </source>
</reference>
<dbReference type="Pfam" id="PF12684">
    <property type="entry name" value="DUF3799"/>
    <property type="match status" value="1"/>
</dbReference>
<organism evidence="2 3">
    <name type="scientific">Neorhizobium lilium</name>
    <dbReference type="NCBI Taxonomy" id="2503024"/>
    <lineage>
        <taxon>Bacteria</taxon>
        <taxon>Pseudomonadati</taxon>
        <taxon>Pseudomonadota</taxon>
        <taxon>Alphaproteobacteria</taxon>
        <taxon>Hyphomicrobiales</taxon>
        <taxon>Rhizobiaceae</taxon>
        <taxon>Rhizobium/Agrobacterium group</taxon>
        <taxon>Neorhizobium</taxon>
    </lineage>
</organism>
<dbReference type="RefSeq" id="WP_128442281.1">
    <property type="nucleotide sequence ID" value="NZ_SBIP01000002.1"/>
</dbReference>
<dbReference type="OrthoDB" id="8192864at2"/>
<proteinExistence type="predicted"/>
<dbReference type="Gene3D" id="3.90.320.10">
    <property type="match status" value="1"/>
</dbReference>
<protein>
    <recommendedName>
        <fullName evidence="1">Putative exodeoxyribonuclease 8 PDDEXK-like domain-containing protein</fullName>
    </recommendedName>
</protein>
<evidence type="ECO:0000259" key="1">
    <source>
        <dbReference type="Pfam" id="PF12684"/>
    </source>
</evidence>
<keyword evidence="3" id="KW-1185">Reference proteome</keyword>
<dbReference type="InterPro" id="IPR011604">
    <property type="entry name" value="PDDEXK-like_dom_sf"/>
</dbReference>
<gene>
    <name evidence="2" type="ORF">EPK99_06650</name>
</gene>
<evidence type="ECO:0000313" key="2">
    <source>
        <dbReference type="EMBL" id="RWX78303.1"/>
    </source>
</evidence>
<accession>A0A3S3S6X2</accession>
<dbReference type="EMBL" id="SBIP01000002">
    <property type="protein sequence ID" value="RWX78303.1"/>
    <property type="molecule type" value="Genomic_DNA"/>
</dbReference>
<feature type="domain" description="Putative exodeoxyribonuclease 8 PDDEXK-like" evidence="1">
    <location>
        <begin position="72"/>
        <end position="220"/>
    </location>
</feature>
<evidence type="ECO:0000313" key="3">
    <source>
        <dbReference type="Proteomes" id="UP000287687"/>
    </source>
</evidence>
<sequence length="331" mass="37135">MTAQSIGALALNPHVEALKERFKVIPDGVYFGMSEHVYHADPALGSTGIKKLIDNAPDYWWDSPLNPARPEDDDTPAKVFGRQFHQCVLEGADKFKAGHAPQTLPGNRKEGIEEIAKIKAEGKVPVKFKDWSKIMAASAFIRANQTLAKAFDGGVPEVSVFWTEAGIRYKVRLDYLKMNAIADLKSLANMHGKEFGRACRDAIATYDYIVSAEHYRHGRLQMARLIKEGAVYNVPEDQMPWLINVASNKAFAFVFVFYQKDGAPISHGISLSPGNPLFGYARQMINKAVENYKRYMTEFGTDTAWVPTTQLDELQETDLPVWYQQRLTTGE</sequence>
<name>A0A3S3S6X2_9HYPH</name>
<dbReference type="AlphaFoldDB" id="A0A3S3S6X2"/>
<comment type="caution">
    <text evidence="2">The sequence shown here is derived from an EMBL/GenBank/DDBJ whole genome shotgun (WGS) entry which is preliminary data.</text>
</comment>